<keyword evidence="1" id="KW-1133">Transmembrane helix</keyword>
<evidence type="ECO:0000313" key="2">
    <source>
        <dbReference type="EMBL" id="QBK92991.1"/>
    </source>
</evidence>
<name>A0A481ZED2_9VIRU</name>
<feature type="transmembrane region" description="Helical" evidence="1">
    <location>
        <begin position="12"/>
        <end position="30"/>
    </location>
</feature>
<feature type="transmembrane region" description="Helical" evidence="1">
    <location>
        <begin position="50"/>
        <end position="77"/>
    </location>
</feature>
<gene>
    <name evidence="2" type="ORF">LCPAC403_01250</name>
</gene>
<keyword evidence="1" id="KW-0472">Membrane</keyword>
<dbReference type="EMBL" id="MK500589">
    <property type="protein sequence ID" value="QBK92991.1"/>
    <property type="molecule type" value="Genomic_DNA"/>
</dbReference>
<evidence type="ECO:0008006" key="3">
    <source>
        <dbReference type="Google" id="ProtNLM"/>
    </source>
</evidence>
<keyword evidence="1" id="KW-0812">Transmembrane</keyword>
<reference evidence="2" key="1">
    <citation type="journal article" date="2019" name="MBio">
        <title>Virus Genomes from Deep Sea Sediments Expand the Ocean Megavirome and Support Independent Origins of Viral Gigantism.</title>
        <authorList>
            <person name="Backstrom D."/>
            <person name="Yutin N."/>
            <person name="Jorgensen S.L."/>
            <person name="Dharamshi J."/>
            <person name="Homa F."/>
            <person name="Zaremba-Niedwiedzka K."/>
            <person name="Spang A."/>
            <person name="Wolf Y.I."/>
            <person name="Koonin E.V."/>
            <person name="Ettema T.J."/>
        </authorList>
    </citation>
    <scope>NUCLEOTIDE SEQUENCE</scope>
</reference>
<protein>
    <recommendedName>
        <fullName evidence="3">Transmembrane protein</fullName>
    </recommendedName>
</protein>
<accession>A0A481ZED2</accession>
<organism evidence="2">
    <name type="scientific">Pithovirus LCPAC403</name>
    <dbReference type="NCBI Taxonomy" id="2506596"/>
    <lineage>
        <taxon>Viruses</taxon>
        <taxon>Pithoviruses</taxon>
    </lineage>
</organism>
<sequence length="78" mass="8734">MAEPKPATNIAWIVFAIAIVIFVIAIIWSVDVTSKENNDPVDAAKQVQRVTFLWFSTLAALFVGLFLCLCPVPLYIYF</sequence>
<evidence type="ECO:0000256" key="1">
    <source>
        <dbReference type="SAM" id="Phobius"/>
    </source>
</evidence>
<proteinExistence type="predicted"/>